<evidence type="ECO:0008006" key="4">
    <source>
        <dbReference type="Google" id="ProtNLM"/>
    </source>
</evidence>
<dbReference type="SUPFAM" id="SSF56808">
    <property type="entry name" value="Ribosomal protein L1"/>
    <property type="match status" value="1"/>
</dbReference>
<dbReference type="OrthoDB" id="10251727at2759"/>
<feature type="compositionally biased region" description="Basic and acidic residues" evidence="1">
    <location>
        <begin position="357"/>
        <end position="385"/>
    </location>
</feature>
<dbReference type="AlphaFoldDB" id="A0A0C9VWX9"/>
<protein>
    <recommendedName>
        <fullName evidence="4">Ribosomal protein L1</fullName>
    </recommendedName>
</protein>
<keyword evidence="3" id="KW-1185">Reference proteome</keyword>
<reference evidence="2 3" key="1">
    <citation type="submission" date="2014-04" db="EMBL/GenBank/DDBJ databases">
        <title>Evolutionary Origins and Diversification of the Mycorrhizal Mutualists.</title>
        <authorList>
            <consortium name="DOE Joint Genome Institute"/>
            <consortium name="Mycorrhizal Genomics Consortium"/>
            <person name="Kohler A."/>
            <person name="Kuo A."/>
            <person name="Nagy L.G."/>
            <person name="Floudas D."/>
            <person name="Copeland A."/>
            <person name="Barry K.W."/>
            <person name="Cichocki N."/>
            <person name="Veneault-Fourrey C."/>
            <person name="LaButti K."/>
            <person name="Lindquist E.A."/>
            <person name="Lipzen A."/>
            <person name="Lundell T."/>
            <person name="Morin E."/>
            <person name="Murat C."/>
            <person name="Riley R."/>
            <person name="Ohm R."/>
            <person name="Sun H."/>
            <person name="Tunlid A."/>
            <person name="Henrissat B."/>
            <person name="Grigoriev I.V."/>
            <person name="Hibbett D.S."/>
            <person name="Martin F."/>
        </authorList>
    </citation>
    <scope>NUCLEOTIDE SEQUENCE [LARGE SCALE GENOMIC DNA]</scope>
    <source>
        <strain evidence="2 3">MD-312</strain>
    </source>
</reference>
<dbReference type="EMBL" id="KN839854">
    <property type="protein sequence ID" value="KIJ62675.1"/>
    <property type="molecule type" value="Genomic_DNA"/>
</dbReference>
<gene>
    <name evidence="2" type="ORF">HYDPIDRAFT_182713</name>
</gene>
<proteinExistence type="predicted"/>
<dbReference type="InterPro" id="IPR016095">
    <property type="entry name" value="Ribosomal_uL1_3-a/b-sand"/>
</dbReference>
<evidence type="ECO:0000313" key="2">
    <source>
        <dbReference type="EMBL" id="KIJ62675.1"/>
    </source>
</evidence>
<sequence>MELIDSHVSAKQCKRAVEALHTYATKQENERAENELLPGNEQHIWLQIAVKMMQPEQKLKPIRVPLKYPVIDPRTSSVCLITKDPQREYKDLLEQHKIKFISRVVGVEKLKGKFKAYEARRLLLKENAMFLADERVIPLLPRLLGSKWFEAKKQPIPVNLTRKDLKGELERAIESSYMHQNKGTCTSVKVGILSHTPKQIQTNLETALPAIVGHIKGGWDNIQSLHIKTSTSISLPIWTCDLGDEEGGRWNGLIAGEEAEGEASSQGDDADSEDEALEDAVKTSKPPAQETRTKGTKRQLEDGAEKPNKKKKASLDAVPSPPEKPSSSSKSKSKKSDATPFAASTSVLPPSSPASKVAKEAPIKKGTKAKEKSEDSLAPDPEVHSTNDPLLAQPDKREKSKSSKKSKTSTAESPDQSTDLMPASSDGQGKRKAAKTAVASAPTPRTPVSPREKHSSKSSPSVTVTTAATTAVEPPPKKKGKHAKVAEEFAGTATGSSNLDDLPKPSEGTISQKDVKSKRSNETGEKKKAKVVKGQKGRSAKDALLGKKAGQS</sequence>
<evidence type="ECO:0000313" key="3">
    <source>
        <dbReference type="Proteomes" id="UP000053820"/>
    </source>
</evidence>
<feature type="compositionally biased region" description="Basic and acidic residues" evidence="1">
    <location>
        <begin position="513"/>
        <end position="526"/>
    </location>
</feature>
<feature type="compositionally biased region" description="Low complexity" evidence="1">
    <location>
        <begin position="457"/>
        <end position="472"/>
    </location>
</feature>
<dbReference type="Pfam" id="PF00687">
    <property type="entry name" value="Ribosomal_L1"/>
    <property type="match status" value="1"/>
</dbReference>
<dbReference type="InterPro" id="IPR028364">
    <property type="entry name" value="Ribosomal_uL1/biogenesis"/>
</dbReference>
<feature type="compositionally biased region" description="Basic residues" evidence="1">
    <location>
        <begin position="527"/>
        <end position="538"/>
    </location>
</feature>
<name>A0A0C9VWX9_9AGAM</name>
<feature type="region of interest" description="Disordered" evidence="1">
    <location>
        <begin position="258"/>
        <end position="552"/>
    </location>
</feature>
<accession>A0A0C9VWX9</accession>
<evidence type="ECO:0000256" key="1">
    <source>
        <dbReference type="SAM" id="MobiDB-lite"/>
    </source>
</evidence>
<feature type="compositionally biased region" description="Acidic residues" evidence="1">
    <location>
        <begin position="268"/>
        <end position="278"/>
    </location>
</feature>
<organism evidence="2 3">
    <name type="scientific">Hydnomerulius pinastri MD-312</name>
    <dbReference type="NCBI Taxonomy" id="994086"/>
    <lineage>
        <taxon>Eukaryota</taxon>
        <taxon>Fungi</taxon>
        <taxon>Dikarya</taxon>
        <taxon>Basidiomycota</taxon>
        <taxon>Agaricomycotina</taxon>
        <taxon>Agaricomycetes</taxon>
        <taxon>Agaricomycetidae</taxon>
        <taxon>Boletales</taxon>
        <taxon>Boletales incertae sedis</taxon>
        <taxon>Leucogyrophana</taxon>
    </lineage>
</organism>
<dbReference type="Gene3D" id="3.40.50.790">
    <property type="match status" value="1"/>
</dbReference>
<dbReference type="InterPro" id="IPR023674">
    <property type="entry name" value="Ribosomal_uL1-like"/>
</dbReference>
<dbReference type="FunFam" id="3.40.50.790:FF:000011">
    <property type="entry name" value="Unplaced genomic scaffold supercont1.18, whole genome shotgun sequence"/>
    <property type="match status" value="1"/>
</dbReference>
<dbReference type="CDD" id="cd00403">
    <property type="entry name" value="Ribosomal_L1"/>
    <property type="match status" value="1"/>
</dbReference>
<dbReference type="HOGENOM" id="CLU_026457_4_3_1"/>
<dbReference type="Proteomes" id="UP000053820">
    <property type="component" value="Unassembled WGS sequence"/>
</dbReference>
<feature type="compositionally biased region" description="Basic and acidic residues" evidence="1">
    <location>
        <begin position="298"/>
        <end position="307"/>
    </location>
</feature>